<keyword evidence="4" id="KW-1185">Reference proteome</keyword>
<proteinExistence type="predicted"/>
<dbReference type="AlphaFoldDB" id="A0A377Q2P2"/>
<accession>A0A377Q2P2</accession>
<dbReference type="EMBL" id="SMBT01000001">
    <property type="protein sequence ID" value="TCU90427.1"/>
    <property type="molecule type" value="Genomic_DNA"/>
</dbReference>
<sequence>MQTTFTLHLYNIFKNILLVKEPSHLSDKLLRIISMPTTCDTPAVPHAHHLPHI</sequence>
<reference evidence="1 3" key="1">
    <citation type="submission" date="2018-06" db="EMBL/GenBank/DDBJ databases">
        <authorList>
            <consortium name="Pathogen Informatics"/>
            <person name="Doyle S."/>
        </authorList>
    </citation>
    <scope>NUCLEOTIDE SEQUENCE [LARGE SCALE GENOMIC DNA]</scope>
    <source>
        <strain evidence="1 3">NCTC11159</strain>
    </source>
</reference>
<protein>
    <submittedName>
        <fullName evidence="1">Uncharacterized protein</fullName>
    </submittedName>
</protein>
<name>A0A377Q2P2_9NEIS</name>
<evidence type="ECO:0000313" key="2">
    <source>
        <dbReference type="EMBL" id="TCU90427.1"/>
    </source>
</evidence>
<evidence type="ECO:0000313" key="4">
    <source>
        <dbReference type="Proteomes" id="UP000295794"/>
    </source>
</evidence>
<evidence type="ECO:0000313" key="3">
    <source>
        <dbReference type="Proteomes" id="UP000255108"/>
    </source>
</evidence>
<dbReference type="Proteomes" id="UP000255108">
    <property type="component" value="Unassembled WGS sequence"/>
</dbReference>
<dbReference type="Proteomes" id="UP000295794">
    <property type="component" value="Unassembled WGS sequence"/>
</dbReference>
<dbReference type="EMBL" id="UGHR01000001">
    <property type="protein sequence ID" value="STQ89454.1"/>
    <property type="molecule type" value="Genomic_DNA"/>
</dbReference>
<organism evidence="1 3">
    <name type="scientific">Iodobacter fluviatilis</name>
    <dbReference type="NCBI Taxonomy" id="537"/>
    <lineage>
        <taxon>Bacteria</taxon>
        <taxon>Pseudomonadati</taxon>
        <taxon>Pseudomonadota</taxon>
        <taxon>Betaproteobacteria</taxon>
        <taxon>Neisseriales</taxon>
        <taxon>Chitinibacteraceae</taxon>
        <taxon>Iodobacter</taxon>
    </lineage>
</organism>
<reference evidence="2 4" key="2">
    <citation type="submission" date="2019-03" db="EMBL/GenBank/DDBJ databases">
        <title>Genomic Encyclopedia of Type Strains, Phase IV (KMG-IV): sequencing the most valuable type-strain genomes for metagenomic binning, comparative biology and taxonomic classification.</title>
        <authorList>
            <person name="Goeker M."/>
        </authorList>
    </citation>
    <scope>NUCLEOTIDE SEQUENCE [LARGE SCALE GENOMIC DNA]</scope>
    <source>
        <strain evidence="2 4">DSM 3764</strain>
    </source>
</reference>
<gene>
    <name evidence="2" type="ORF">EV682_101460</name>
    <name evidence="1" type="ORF">NCTC11159_00478</name>
</gene>
<evidence type="ECO:0000313" key="1">
    <source>
        <dbReference type="EMBL" id="STQ89454.1"/>
    </source>
</evidence>